<evidence type="ECO:0000313" key="2">
    <source>
        <dbReference type="Proteomes" id="UP000620266"/>
    </source>
</evidence>
<comment type="caution">
    <text evidence="1">The sequence shown here is derived from an EMBL/GenBank/DDBJ whole genome shotgun (WGS) entry which is preliminary data.</text>
</comment>
<dbReference type="Proteomes" id="UP000620266">
    <property type="component" value="Unassembled WGS sequence"/>
</dbReference>
<protein>
    <submittedName>
        <fullName evidence="1">Uncharacterized protein</fullName>
    </submittedName>
</protein>
<reference evidence="1" key="2">
    <citation type="submission" date="2020-09" db="EMBL/GenBank/DDBJ databases">
        <authorList>
            <person name="Sun Q."/>
            <person name="Sedlacek I."/>
        </authorList>
    </citation>
    <scope>NUCLEOTIDE SEQUENCE</scope>
    <source>
        <strain evidence="1">CCM 7086</strain>
    </source>
</reference>
<proteinExistence type="predicted"/>
<name>A0A8J2UL82_9BURK</name>
<reference evidence="1" key="1">
    <citation type="journal article" date="2014" name="Int. J. Syst. Evol. Microbiol.">
        <title>Complete genome sequence of Corynebacterium casei LMG S-19264T (=DSM 44701T), isolated from a smear-ripened cheese.</title>
        <authorList>
            <consortium name="US DOE Joint Genome Institute (JGI-PGF)"/>
            <person name="Walter F."/>
            <person name="Albersmeier A."/>
            <person name="Kalinowski J."/>
            <person name="Ruckert C."/>
        </authorList>
    </citation>
    <scope>NUCLEOTIDE SEQUENCE</scope>
    <source>
        <strain evidence="1">CCM 7086</strain>
    </source>
</reference>
<sequence length="89" mass="10327">MKSHYETYKGWSVSVQVSAHLSAVEVDKQFDEYMPRVFVTEHLGGRDFRDFEVIDGHSYPTREECIQRGIIAAHEYIDRKTGAPKKTLH</sequence>
<organism evidence="1 2">
    <name type="scientific">Oxalicibacterium flavum</name>
    <dbReference type="NCBI Taxonomy" id="179467"/>
    <lineage>
        <taxon>Bacteria</taxon>
        <taxon>Pseudomonadati</taxon>
        <taxon>Pseudomonadota</taxon>
        <taxon>Betaproteobacteria</taxon>
        <taxon>Burkholderiales</taxon>
        <taxon>Oxalobacteraceae</taxon>
        <taxon>Oxalicibacterium</taxon>
    </lineage>
</organism>
<dbReference type="AlphaFoldDB" id="A0A8J2UL82"/>
<accession>A0A8J2UL82</accession>
<keyword evidence="2" id="KW-1185">Reference proteome</keyword>
<gene>
    <name evidence="1" type="ORF">GCM10007205_07030</name>
</gene>
<evidence type="ECO:0000313" key="1">
    <source>
        <dbReference type="EMBL" id="GGC00365.1"/>
    </source>
</evidence>
<dbReference type="RefSeq" id="WP_188394828.1">
    <property type="nucleotide sequence ID" value="NZ_BMCG01000002.1"/>
</dbReference>
<dbReference type="EMBL" id="BMCG01000002">
    <property type="protein sequence ID" value="GGC00365.1"/>
    <property type="molecule type" value="Genomic_DNA"/>
</dbReference>